<gene>
    <name evidence="2" type="ORF">E2C01_046564</name>
</gene>
<keyword evidence="3" id="KW-1185">Reference proteome</keyword>
<dbReference type="Proteomes" id="UP000324222">
    <property type="component" value="Unassembled WGS sequence"/>
</dbReference>
<sequence>MTSYITSCSLFSWTLVVKKSGGESGCEGVGSPTTGPKTPATVVFVIRGVPGDQRPVAEAGLRQPKGRKNTGEGGGHGRPAHTSYTFRIRARWSPSPLPITSHTPENVQLKGIDESAINSALASTPQEYLPLNATLPAPTPHTNTTQHNTTPYLDISGGEGRRPQDTMKYRIKHKQSHFAQTARILTLQWFTIN</sequence>
<feature type="region of interest" description="Disordered" evidence="1">
    <location>
        <begin position="53"/>
        <end position="80"/>
    </location>
</feature>
<evidence type="ECO:0000313" key="2">
    <source>
        <dbReference type="EMBL" id="MPC52688.1"/>
    </source>
</evidence>
<feature type="compositionally biased region" description="Low complexity" evidence="1">
    <location>
        <begin position="139"/>
        <end position="151"/>
    </location>
</feature>
<feature type="region of interest" description="Disordered" evidence="1">
    <location>
        <begin position="139"/>
        <end position="161"/>
    </location>
</feature>
<accession>A0A5B7G6H8</accession>
<protein>
    <submittedName>
        <fullName evidence="2">Uncharacterized protein</fullName>
    </submittedName>
</protein>
<dbReference type="AlphaFoldDB" id="A0A5B7G6H8"/>
<evidence type="ECO:0000313" key="3">
    <source>
        <dbReference type="Proteomes" id="UP000324222"/>
    </source>
</evidence>
<proteinExistence type="predicted"/>
<reference evidence="2 3" key="1">
    <citation type="submission" date="2019-05" db="EMBL/GenBank/DDBJ databases">
        <title>Another draft genome of Portunus trituberculatus and its Hox gene families provides insights of decapod evolution.</title>
        <authorList>
            <person name="Jeong J.-H."/>
            <person name="Song I."/>
            <person name="Kim S."/>
            <person name="Choi T."/>
            <person name="Kim D."/>
            <person name="Ryu S."/>
            <person name="Kim W."/>
        </authorList>
    </citation>
    <scope>NUCLEOTIDE SEQUENCE [LARGE SCALE GENOMIC DNA]</scope>
    <source>
        <tissue evidence="2">Muscle</tissue>
    </source>
</reference>
<evidence type="ECO:0000256" key="1">
    <source>
        <dbReference type="SAM" id="MobiDB-lite"/>
    </source>
</evidence>
<organism evidence="2 3">
    <name type="scientific">Portunus trituberculatus</name>
    <name type="common">Swimming crab</name>
    <name type="synonym">Neptunus trituberculatus</name>
    <dbReference type="NCBI Taxonomy" id="210409"/>
    <lineage>
        <taxon>Eukaryota</taxon>
        <taxon>Metazoa</taxon>
        <taxon>Ecdysozoa</taxon>
        <taxon>Arthropoda</taxon>
        <taxon>Crustacea</taxon>
        <taxon>Multicrustacea</taxon>
        <taxon>Malacostraca</taxon>
        <taxon>Eumalacostraca</taxon>
        <taxon>Eucarida</taxon>
        <taxon>Decapoda</taxon>
        <taxon>Pleocyemata</taxon>
        <taxon>Brachyura</taxon>
        <taxon>Eubrachyura</taxon>
        <taxon>Portunoidea</taxon>
        <taxon>Portunidae</taxon>
        <taxon>Portuninae</taxon>
        <taxon>Portunus</taxon>
    </lineage>
</organism>
<comment type="caution">
    <text evidence="2">The sequence shown here is derived from an EMBL/GenBank/DDBJ whole genome shotgun (WGS) entry which is preliminary data.</text>
</comment>
<dbReference type="EMBL" id="VSRR010011078">
    <property type="protein sequence ID" value="MPC52688.1"/>
    <property type="molecule type" value="Genomic_DNA"/>
</dbReference>
<name>A0A5B7G6H8_PORTR</name>